<dbReference type="Proteomes" id="UP000381093">
    <property type="component" value="Unassembled WGS sequence"/>
</dbReference>
<dbReference type="AlphaFoldDB" id="A0A5E7A593"/>
<dbReference type="RefSeq" id="WP_150763080.1">
    <property type="nucleotide sequence ID" value="NZ_CABVHW010000001.1"/>
</dbReference>
<gene>
    <name evidence="2" type="ORF">PS710_00573</name>
</gene>
<feature type="region of interest" description="Disordered" evidence="1">
    <location>
        <begin position="82"/>
        <end position="113"/>
    </location>
</feature>
<proteinExistence type="predicted"/>
<accession>A0A5E7A593</accession>
<evidence type="ECO:0000313" key="2">
    <source>
        <dbReference type="EMBL" id="VVN73245.1"/>
    </source>
</evidence>
<evidence type="ECO:0008006" key="4">
    <source>
        <dbReference type="Google" id="ProtNLM"/>
    </source>
</evidence>
<feature type="compositionally biased region" description="Basic residues" evidence="1">
    <location>
        <begin position="87"/>
        <end position="97"/>
    </location>
</feature>
<organism evidence="2 3">
    <name type="scientific">Pseudomonas fluorescens</name>
    <dbReference type="NCBI Taxonomy" id="294"/>
    <lineage>
        <taxon>Bacteria</taxon>
        <taxon>Pseudomonadati</taxon>
        <taxon>Pseudomonadota</taxon>
        <taxon>Gammaproteobacteria</taxon>
        <taxon>Pseudomonadales</taxon>
        <taxon>Pseudomonadaceae</taxon>
        <taxon>Pseudomonas</taxon>
    </lineage>
</organism>
<protein>
    <recommendedName>
        <fullName evidence="4">DUF4258 domain-containing protein</fullName>
    </recommendedName>
</protein>
<reference evidence="2 3" key="1">
    <citation type="submission" date="2019-09" db="EMBL/GenBank/DDBJ databases">
        <authorList>
            <person name="Chandra G."/>
            <person name="Truman W A."/>
        </authorList>
    </citation>
    <scope>NUCLEOTIDE SEQUENCE [LARGE SCALE GENOMIC DNA]</scope>
    <source>
        <strain evidence="2">PS710</strain>
    </source>
</reference>
<name>A0A5E7A593_PSEFL</name>
<sequence length="113" mass="13401">MILSRHAELRSQERHISPMQLEWLISYGQESHNRGVCLFHFDRDSYLQLLREVNPEHLELALRSRNIYAVIADTTVVTVGYRDQRLKPQKSPKRIRRGSPTQPAARRIQRRTR</sequence>
<evidence type="ECO:0000313" key="3">
    <source>
        <dbReference type="Proteomes" id="UP000381093"/>
    </source>
</evidence>
<evidence type="ECO:0000256" key="1">
    <source>
        <dbReference type="SAM" id="MobiDB-lite"/>
    </source>
</evidence>
<dbReference type="EMBL" id="CABVHW010000001">
    <property type="protein sequence ID" value="VVN73245.1"/>
    <property type="molecule type" value="Genomic_DNA"/>
</dbReference>